<name>A0A369BB34_9FIRM</name>
<keyword evidence="4" id="KW-1185">Reference proteome</keyword>
<dbReference type="Pfam" id="PF22633">
    <property type="entry name" value="F5_F8_type_C_2"/>
    <property type="match status" value="1"/>
</dbReference>
<dbReference type="GO" id="GO:0016798">
    <property type="term" value="F:hydrolase activity, acting on glycosyl bonds"/>
    <property type="evidence" value="ECO:0007669"/>
    <property type="project" value="UniProtKB-KW"/>
</dbReference>
<evidence type="ECO:0000313" key="4">
    <source>
        <dbReference type="Proteomes" id="UP000253034"/>
    </source>
</evidence>
<dbReference type="EMBL" id="QPJT01000004">
    <property type="protein sequence ID" value="RCX18733.1"/>
    <property type="molecule type" value="Genomic_DNA"/>
</dbReference>
<accession>A0A369BB34</accession>
<dbReference type="SUPFAM" id="SSF49785">
    <property type="entry name" value="Galactose-binding domain-like"/>
    <property type="match status" value="1"/>
</dbReference>
<dbReference type="OrthoDB" id="9760892at2"/>
<keyword evidence="1" id="KW-0378">Hydrolase</keyword>
<dbReference type="Gene3D" id="2.60.120.260">
    <property type="entry name" value="Galactose-binding domain-like"/>
    <property type="match status" value="1"/>
</dbReference>
<sequence>MSAINLALNRPAYSSSSVLPYTAGRAVNGSTAPTSRWLCCNLPGWICVDLGVAYRVNRWIIRNMSTAGWASPDYNIVDFKLQGSNTVTDERSMSNSALWTDLDTVTGNSLAIVDHTLPSIVTYRYFRMYVSKGLRCNTKLASAMELEIYKAPDSSKLTNLVLNNTAQQCIVMQPTFNMNTTAYTATVPYDTASVTLTPTAEQGNAIIKVNGVAATNGQPSAPVSLNVGSNAIPVQVTAGDSTSQTTYTVTVTRASSPYLTKVDVTYKSGKSPTTQTIDIITGQTEYNCDIPNTITNVTITPYSQDTSAAILVNGDQNLISGETSSSIPVVVGTTRIPINVTSSIGVDSEEYGITIV</sequence>
<dbReference type="Proteomes" id="UP000253034">
    <property type="component" value="Unassembled WGS sequence"/>
</dbReference>
<evidence type="ECO:0000256" key="1">
    <source>
        <dbReference type="ARBA" id="ARBA00023295"/>
    </source>
</evidence>
<organism evidence="3 4">
    <name type="scientific">Anaerobacterium chartisolvens</name>
    <dbReference type="NCBI Taxonomy" id="1297424"/>
    <lineage>
        <taxon>Bacteria</taxon>
        <taxon>Bacillati</taxon>
        <taxon>Bacillota</taxon>
        <taxon>Clostridia</taxon>
        <taxon>Eubacteriales</taxon>
        <taxon>Oscillospiraceae</taxon>
        <taxon>Anaerobacterium</taxon>
    </lineage>
</organism>
<dbReference type="InterPro" id="IPR008979">
    <property type="entry name" value="Galactose-bd-like_sf"/>
</dbReference>
<dbReference type="InterPro" id="IPR025883">
    <property type="entry name" value="Cadherin-like_domain"/>
</dbReference>
<protein>
    <submittedName>
        <fullName evidence="3">F5/8 type C domain-containing protein</fullName>
    </submittedName>
</protein>
<feature type="domain" description="F5/8 type C" evidence="2">
    <location>
        <begin position="1"/>
        <end position="151"/>
    </location>
</feature>
<reference evidence="3 4" key="1">
    <citation type="submission" date="2018-07" db="EMBL/GenBank/DDBJ databases">
        <title>Genomic Encyclopedia of Type Strains, Phase IV (KMG-IV): sequencing the most valuable type-strain genomes for metagenomic binning, comparative biology and taxonomic classification.</title>
        <authorList>
            <person name="Goeker M."/>
        </authorList>
    </citation>
    <scope>NUCLEOTIDE SEQUENCE [LARGE SCALE GENOMIC DNA]</scope>
    <source>
        <strain evidence="3 4">DSM 27016</strain>
    </source>
</reference>
<dbReference type="InterPro" id="IPR000421">
    <property type="entry name" value="FA58C"/>
</dbReference>
<keyword evidence="1" id="KW-0326">Glycosidase</keyword>
<dbReference type="Pfam" id="PF12733">
    <property type="entry name" value="Cadherin-like"/>
    <property type="match status" value="2"/>
</dbReference>
<gene>
    <name evidence="3" type="ORF">DFR58_1042</name>
</gene>
<evidence type="ECO:0000259" key="2">
    <source>
        <dbReference type="PROSITE" id="PS50022"/>
    </source>
</evidence>
<proteinExistence type="predicted"/>
<dbReference type="AlphaFoldDB" id="A0A369BB34"/>
<dbReference type="PROSITE" id="PS50022">
    <property type="entry name" value="FA58C_3"/>
    <property type="match status" value="1"/>
</dbReference>
<dbReference type="RefSeq" id="WP_114296588.1">
    <property type="nucleotide sequence ID" value="NZ_QPJT01000004.1"/>
</dbReference>
<evidence type="ECO:0000313" key="3">
    <source>
        <dbReference type="EMBL" id="RCX18733.1"/>
    </source>
</evidence>
<comment type="caution">
    <text evidence="3">The sequence shown here is derived from an EMBL/GenBank/DDBJ whole genome shotgun (WGS) entry which is preliminary data.</text>
</comment>